<feature type="domain" description="LRAT" evidence="1">
    <location>
        <begin position="205"/>
        <end position="298"/>
    </location>
</feature>
<comment type="caution">
    <text evidence="2">The sequence shown here is derived from an EMBL/GenBank/DDBJ whole genome shotgun (WGS) entry which is preliminary data.</text>
</comment>
<accession>A0ABR0YG89</accession>
<evidence type="ECO:0000313" key="2">
    <source>
        <dbReference type="EMBL" id="KAK6471662.1"/>
    </source>
</evidence>
<evidence type="ECO:0000313" key="3">
    <source>
        <dbReference type="Proteomes" id="UP001369086"/>
    </source>
</evidence>
<dbReference type="Gene3D" id="3.90.1720.10">
    <property type="entry name" value="endopeptidase domain like (from Nostoc punctiforme)"/>
    <property type="match status" value="1"/>
</dbReference>
<gene>
    <name evidence="2" type="ORF">HHUSO_G28586</name>
</gene>
<name>A0ABR0YG89_HUSHU</name>
<dbReference type="InterPro" id="IPR007053">
    <property type="entry name" value="LRAT_dom"/>
</dbReference>
<dbReference type="PROSITE" id="PS51934">
    <property type="entry name" value="LRAT"/>
    <property type="match status" value="1"/>
</dbReference>
<dbReference type="PANTHER" id="PTHR46341:SF2">
    <property type="entry name" value="PROTEIN LRATD2"/>
    <property type="match status" value="1"/>
</dbReference>
<dbReference type="Proteomes" id="UP001369086">
    <property type="component" value="Unassembled WGS sequence"/>
</dbReference>
<reference evidence="2 3" key="1">
    <citation type="submission" date="2021-05" db="EMBL/GenBank/DDBJ databases">
        <authorList>
            <person name="Zahm M."/>
            <person name="Klopp C."/>
            <person name="Cabau C."/>
            <person name="Kuhl H."/>
            <person name="Suciu R."/>
            <person name="Ciorpac M."/>
            <person name="Holostenco D."/>
            <person name="Gessner J."/>
            <person name="Wuertz S."/>
            <person name="Hohne C."/>
            <person name="Stock M."/>
            <person name="Gislard M."/>
            <person name="Lluch J."/>
            <person name="Milhes M."/>
            <person name="Lampietro C."/>
            <person name="Lopez Roques C."/>
            <person name="Donnadieu C."/>
            <person name="Du K."/>
            <person name="Schartl M."/>
            <person name="Guiguen Y."/>
        </authorList>
    </citation>
    <scope>NUCLEOTIDE SEQUENCE [LARGE SCALE GENOMIC DNA]</scope>
    <source>
        <strain evidence="2">Hh-F2</strain>
        <tissue evidence="2">Blood</tissue>
    </source>
</reference>
<dbReference type="PANTHER" id="PTHR46341">
    <property type="entry name" value="PROTEIN FAM84B-RELATED"/>
    <property type="match status" value="1"/>
</dbReference>
<proteinExistence type="predicted"/>
<dbReference type="InterPro" id="IPR043299">
    <property type="entry name" value="LRATD1_LRATD2"/>
</dbReference>
<protein>
    <submittedName>
        <fullName evidence="2">Protein LRATD2-like</fullName>
    </submittedName>
</protein>
<organism evidence="2 3">
    <name type="scientific">Huso huso</name>
    <name type="common">Beluga</name>
    <name type="synonym">Acipenser huso</name>
    <dbReference type="NCBI Taxonomy" id="61971"/>
    <lineage>
        <taxon>Eukaryota</taxon>
        <taxon>Metazoa</taxon>
        <taxon>Chordata</taxon>
        <taxon>Craniata</taxon>
        <taxon>Vertebrata</taxon>
        <taxon>Euteleostomi</taxon>
        <taxon>Actinopterygii</taxon>
        <taxon>Chondrostei</taxon>
        <taxon>Acipenseriformes</taxon>
        <taxon>Acipenseridae</taxon>
        <taxon>Huso</taxon>
    </lineage>
</organism>
<evidence type="ECO:0000259" key="1">
    <source>
        <dbReference type="PROSITE" id="PS51934"/>
    </source>
</evidence>
<dbReference type="EMBL" id="JAHFZB010000030">
    <property type="protein sequence ID" value="KAK6471662.1"/>
    <property type="molecule type" value="Genomic_DNA"/>
</dbReference>
<sequence length="350" mass="39564">MGHTCEAYKENQTSRRFLGRVMRSKYPELAVNISRNSEQREQENSAPSLHLAVGRELFLDGGREGEREREREEDLYSRDYLRPCLPSTPKSLSPEFVRERIFPTLNMGNQIEKHIPQQQVSYRALTNQEPQGQGPREEESGAWECEHIPGSDDAEKDALLKRQLHAGELCAAFYLGKCIYERPCSEPTAVEALLSLCKPGDLIQFLSKEGRGGEHWAVCVGGAQAVHWQAGSVRKSFLLDVSAGQHGRMANSSYKYSQSSARVVVRRALEEAESGGGEWRNSECFAAWCKYGRREFKRDGEVRIGRRPYTLHLQQADGTLETAAFQCLVDLIEERQRLEQGEGTATNRIL</sequence>
<keyword evidence="3" id="KW-1185">Reference proteome</keyword>